<dbReference type="OrthoDB" id="10557520at2759"/>
<keyword evidence="2" id="KW-1185">Reference proteome</keyword>
<evidence type="ECO:0000313" key="2">
    <source>
        <dbReference type="Proteomes" id="UP000887013"/>
    </source>
</evidence>
<gene>
    <name evidence="1" type="ORF">NPIL_431001</name>
</gene>
<proteinExistence type="predicted"/>
<sequence length="104" mass="11961">MFVVEKYPVWPVCWLFDLECIPLGGAEEGKKITPFVRSGVRTHALFREPELKSGALDRSAILTTNVSFCYINYSFSDYCTLPRCHPLLATPLSKPYRWQDPYVL</sequence>
<accession>A0A8X6QWZ5</accession>
<name>A0A8X6QWZ5_NEPPI</name>
<protein>
    <submittedName>
        <fullName evidence="1">Uncharacterized protein</fullName>
    </submittedName>
</protein>
<dbReference type="EMBL" id="BMAW01083904">
    <property type="protein sequence ID" value="GFU36124.1"/>
    <property type="molecule type" value="Genomic_DNA"/>
</dbReference>
<comment type="caution">
    <text evidence="1">The sequence shown here is derived from an EMBL/GenBank/DDBJ whole genome shotgun (WGS) entry which is preliminary data.</text>
</comment>
<organism evidence="1 2">
    <name type="scientific">Nephila pilipes</name>
    <name type="common">Giant wood spider</name>
    <name type="synonym">Nephila maculata</name>
    <dbReference type="NCBI Taxonomy" id="299642"/>
    <lineage>
        <taxon>Eukaryota</taxon>
        <taxon>Metazoa</taxon>
        <taxon>Ecdysozoa</taxon>
        <taxon>Arthropoda</taxon>
        <taxon>Chelicerata</taxon>
        <taxon>Arachnida</taxon>
        <taxon>Araneae</taxon>
        <taxon>Araneomorphae</taxon>
        <taxon>Entelegynae</taxon>
        <taxon>Araneoidea</taxon>
        <taxon>Nephilidae</taxon>
        <taxon>Nephila</taxon>
    </lineage>
</organism>
<dbReference type="AlphaFoldDB" id="A0A8X6QWZ5"/>
<evidence type="ECO:0000313" key="1">
    <source>
        <dbReference type="EMBL" id="GFU36124.1"/>
    </source>
</evidence>
<dbReference type="Proteomes" id="UP000887013">
    <property type="component" value="Unassembled WGS sequence"/>
</dbReference>
<reference evidence="1" key="1">
    <citation type="submission" date="2020-08" db="EMBL/GenBank/DDBJ databases">
        <title>Multicomponent nature underlies the extraordinary mechanical properties of spider dragline silk.</title>
        <authorList>
            <person name="Kono N."/>
            <person name="Nakamura H."/>
            <person name="Mori M."/>
            <person name="Yoshida Y."/>
            <person name="Ohtoshi R."/>
            <person name="Malay A.D."/>
            <person name="Moran D.A.P."/>
            <person name="Tomita M."/>
            <person name="Numata K."/>
            <person name="Arakawa K."/>
        </authorList>
    </citation>
    <scope>NUCLEOTIDE SEQUENCE</scope>
</reference>